<accession>A0A0K1ENC9</accession>
<name>A0A0K1ENC9_CHOCO</name>
<dbReference type="EMBL" id="CP012159">
    <property type="protein sequence ID" value="AKT42088.1"/>
    <property type="molecule type" value="Genomic_DNA"/>
</dbReference>
<dbReference type="Proteomes" id="UP000067626">
    <property type="component" value="Chromosome"/>
</dbReference>
<dbReference type="AlphaFoldDB" id="A0A0K1ENC9"/>
<evidence type="ECO:0000313" key="2">
    <source>
        <dbReference type="EMBL" id="AKT42088.1"/>
    </source>
</evidence>
<dbReference type="RefSeq" id="WP_156338988.1">
    <property type="nucleotide sequence ID" value="NZ_CP012159.1"/>
</dbReference>
<dbReference type="KEGG" id="ccro:CMC5_063110"/>
<sequence>MSKLLLLLAILAVAWWMFRVPPRRIDGGRQAKLPPPNPERTRAARAAEGDPMAMVRVYDASAKQIVWMATSELTASMVEVQVDGIEGLVWVEQGARSEAERASARPAPSREASS</sequence>
<protein>
    <submittedName>
        <fullName evidence="2">Uncharacterized protein</fullName>
    </submittedName>
</protein>
<reference evidence="2 3" key="1">
    <citation type="submission" date="2015-07" db="EMBL/GenBank/DDBJ databases">
        <title>Genome analysis of myxobacterium Chondromyces crocatus Cm c5 reveals a high potential for natural compound synthesis and the genetic basis for the loss of fruiting body formation.</title>
        <authorList>
            <person name="Zaburannyi N."/>
            <person name="Bunk B."/>
            <person name="Maier J."/>
            <person name="Overmann J."/>
            <person name="Mueller R."/>
        </authorList>
    </citation>
    <scope>NUCLEOTIDE SEQUENCE [LARGE SCALE GENOMIC DNA]</scope>
    <source>
        <strain evidence="2 3">Cm c5</strain>
    </source>
</reference>
<evidence type="ECO:0000256" key="1">
    <source>
        <dbReference type="SAM" id="MobiDB-lite"/>
    </source>
</evidence>
<evidence type="ECO:0000313" key="3">
    <source>
        <dbReference type="Proteomes" id="UP000067626"/>
    </source>
</evidence>
<dbReference type="STRING" id="52.CMC5_063110"/>
<keyword evidence="3" id="KW-1185">Reference proteome</keyword>
<gene>
    <name evidence="2" type="ORF">CMC5_063110</name>
</gene>
<organism evidence="2 3">
    <name type="scientific">Chondromyces crocatus</name>
    <dbReference type="NCBI Taxonomy" id="52"/>
    <lineage>
        <taxon>Bacteria</taxon>
        <taxon>Pseudomonadati</taxon>
        <taxon>Myxococcota</taxon>
        <taxon>Polyangia</taxon>
        <taxon>Polyangiales</taxon>
        <taxon>Polyangiaceae</taxon>
        <taxon>Chondromyces</taxon>
    </lineage>
</organism>
<feature type="region of interest" description="Disordered" evidence="1">
    <location>
        <begin position="25"/>
        <end position="45"/>
    </location>
</feature>
<dbReference type="OrthoDB" id="10001898at2"/>
<proteinExistence type="predicted"/>